<proteinExistence type="predicted"/>
<dbReference type="SUPFAM" id="SSF103359">
    <property type="entry name" value="Suppressor of Fused, N-terminal domain"/>
    <property type="match status" value="1"/>
</dbReference>
<evidence type="ECO:0000259" key="1">
    <source>
        <dbReference type="Pfam" id="PF05076"/>
    </source>
</evidence>
<sequence>MSDDQNLNEDFDEMEAPGWDAIEAALENLYGDQVPKHYGTVIPYNLGGPDPLNGISAYVVKEPLPHWHFVTYGFSELYEKETSDPNYSGYGFELTFRLAKSAAEEEPPAWALNLLQNMGRYIFSSGNVFRSGDYMDANGPICLGADTKLTALAFITDPQLPEMDTPNGKVEFLQMIGITLDELEAMQVWNTFGVLSAASEHLPLYLTDLTRDSLLKLPSVSTAVQQGSETEGSNTAFLFVDQLAWEPASDSPAEQPGPTLQLGAKQAEIVGKLLRGRITKGRNLSLVSSGIRVVFEPGERAEIAESENEIILRLDQQTVSELTPRFRPAAGTFAVPSLNGISFRIVRTNIKDSEGNIVHTIG</sequence>
<dbReference type="PIRSF" id="PIRSF038192">
    <property type="entry name" value="Txn_reg_BtrU_prd"/>
    <property type="match status" value="1"/>
</dbReference>
<dbReference type="InterPro" id="IPR007768">
    <property type="entry name" value="Suppressor_of_fused"/>
</dbReference>
<dbReference type="AlphaFoldDB" id="A0A917C1F5"/>
<dbReference type="Proteomes" id="UP000637643">
    <property type="component" value="Unassembled WGS sequence"/>
</dbReference>
<feature type="domain" description="Suppressor of fused-like" evidence="1">
    <location>
        <begin position="48"/>
        <end position="211"/>
    </location>
</feature>
<dbReference type="GO" id="GO:0005737">
    <property type="term" value="C:cytoplasm"/>
    <property type="evidence" value="ECO:0007669"/>
    <property type="project" value="TreeGrafter"/>
</dbReference>
<reference evidence="2" key="1">
    <citation type="journal article" date="2014" name="Int. J. Syst. Evol. Microbiol.">
        <title>Complete genome sequence of Corynebacterium casei LMG S-19264T (=DSM 44701T), isolated from a smear-ripened cheese.</title>
        <authorList>
            <consortium name="US DOE Joint Genome Institute (JGI-PGF)"/>
            <person name="Walter F."/>
            <person name="Albersmeier A."/>
            <person name="Kalinowski J."/>
            <person name="Ruckert C."/>
        </authorList>
    </citation>
    <scope>NUCLEOTIDE SEQUENCE</scope>
    <source>
        <strain evidence="2">CGMCC 1.16134</strain>
    </source>
</reference>
<reference evidence="2" key="2">
    <citation type="submission" date="2020-09" db="EMBL/GenBank/DDBJ databases">
        <authorList>
            <person name="Sun Q."/>
            <person name="Zhou Y."/>
        </authorList>
    </citation>
    <scope>NUCLEOTIDE SEQUENCE</scope>
    <source>
        <strain evidence="2">CGMCC 1.16134</strain>
    </source>
</reference>
<organism evidence="2 3">
    <name type="scientific">Paenibacillus albidus</name>
    <dbReference type="NCBI Taxonomy" id="2041023"/>
    <lineage>
        <taxon>Bacteria</taxon>
        <taxon>Bacillati</taxon>
        <taxon>Bacillota</taxon>
        <taxon>Bacilli</taxon>
        <taxon>Bacillales</taxon>
        <taxon>Paenibacillaceae</taxon>
        <taxon>Paenibacillus</taxon>
    </lineage>
</organism>
<evidence type="ECO:0000313" key="2">
    <source>
        <dbReference type="EMBL" id="GGF67323.1"/>
    </source>
</evidence>
<dbReference type="InterPro" id="IPR020941">
    <property type="entry name" value="SUFU-like_domain"/>
</dbReference>
<dbReference type="InterPro" id="IPR017429">
    <property type="entry name" value="Suppressor_of_fused_bac"/>
</dbReference>
<dbReference type="EMBL" id="BMKR01000004">
    <property type="protein sequence ID" value="GGF67323.1"/>
    <property type="molecule type" value="Genomic_DNA"/>
</dbReference>
<dbReference type="RefSeq" id="WP_189022672.1">
    <property type="nucleotide sequence ID" value="NZ_BMKR01000004.1"/>
</dbReference>
<name>A0A917C1F5_9BACL</name>
<comment type="caution">
    <text evidence="2">The sequence shown here is derived from an EMBL/GenBank/DDBJ whole genome shotgun (WGS) entry which is preliminary data.</text>
</comment>
<dbReference type="InterPro" id="IPR037181">
    <property type="entry name" value="SUFU_N"/>
</dbReference>
<gene>
    <name evidence="2" type="ORF">GCM10010912_10360</name>
</gene>
<keyword evidence="3" id="KW-1185">Reference proteome</keyword>
<dbReference type="Pfam" id="PF05076">
    <property type="entry name" value="SUFU"/>
    <property type="match status" value="1"/>
</dbReference>
<evidence type="ECO:0000313" key="3">
    <source>
        <dbReference type="Proteomes" id="UP000637643"/>
    </source>
</evidence>
<dbReference type="PANTHER" id="PTHR10928:SF2">
    <property type="entry name" value="SUPPRESSOR OF FUSED HOMOLOG"/>
    <property type="match status" value="1"/>
</dbReference>
<protein>
    <recommendedName>
        <fullName evidence="1">Suppressor of fused-like domain-containing protein</fullName>
    </recommendedName>
</protein>
<dbReference type="PANTHER" id="PTHR10928">
    <property type="entry name" value="SUPPRESSOR OF FUSED"/>
    <property type="match status" value="1"/>
</dbReference>
<accession>A0A917C1F5</accession>